<keyword evidence="2" id="KW-1185">Reference proteome</keyword>
<proteinExistence type="predicted"/>
<name>A0A974W0M7_9NOCA</name>
<dbReference type="RefSeq" id="WP_206004941.1">
    <property type="nucleotide sequence ID" value="NZ_CP070619.1"/>
</dbReference>
<dbReference type="Gene3D" id="3.30.70.20">
    <property type="match status" value="1"/>
</dbReference>
<reference evidence="1 2" key="1">
    <citation type="journal article" date="2021" name="Microbiol. Resour. Announc.">
        <title>Complete Genome Sequences of Two Rhodococcus sp. Strains with Large and Linear Chromosomes, Isolated from Apple Rhizosphere.</title>
        <authorList>
            <person name="Benning S."/>
            <person name="Brugnone N."/>
            <person name="Siani R."/>
            <person name="Kublik S."/>
            <person name="Schloter M."/>
            <person name="Rad V."/>
        </authorList>
    </citation>
    <scope>NUCLEOTIDE SEQUENCE [LARGE SCALE GENOMIC DNA]</scope>
    <source>
        <strain evidence="1 2">R79</strain>
    </source>
</reference>
<dbReference type="Proteomes" id="UP000662986">
    <property type="component" value="Chromosome"/>
</dbReference>
<organism evidence="1 2">
    <name type="scientific">Rhodococcus pseudokoreensis</name>
    <dbReference type="NCBI Taxonomy" id="2811421"/>
    <lineage>
        <taxon>Bacteria</taxon>
        <taxon>Bacillati</taxon>
        <taxon>Actinomycetota</taxon>
        <taxon>Actinomycetes</taxon>
        <taxon>Mycobacteriales</taxon>
        <taxon>Nocardiaceae</taxon>
        <taxon>Rhodococcus</taxon>
    </lineage>
</organism>
<protein>
    <submittedName>
        <fullName evidence="1">Ferredoxin</fullName>
    </submittedName>
</protein>
<dbReference type="EMBL" id="CP070619">
    <property type="protein sequence ID" value="QSE88188.1"/>
    <property type="molecule type" value="Genomic_DNA"/>
</dbReference>
<accession>A0A974W0M7</accession>
<dbReference type="Pfam" id="PF13459">
    <property type="entry name" value="Fer4_15"/>
    <property type="match status" value="1"/>
</dbReference>
<evidence type="ECO:0000313" key="1">
    <source>
        <dbReference type="EMBL" id="QSE88188.1"/>
    </source>
</evidence>
<reference evidence="1 2" key="2">
    <citation type="journal article" date="2022" name="Arch. Microbiol.">
        <title>Rhodococcus pseudokoreensis sp. nov. isolated from the rhizosphere of young M26 apple rootstocks.</title>
        <authorList>
            <person name="Kampfer P."/>
            <person name="Glaeser S.P."/>
            <person name="Blom J."/>
            <person name="Wolf J."/>
            <person name="Benning S."/>
            <person name="Schloter M."/>
            <person name="Neumann-Schaal M."/>
        </authorList>
    </citation>
    <scope>NUCLEOTIDE SEQUENCE [LARGE SCALE GENOMIC DNA]</scope>
    <source>
        <strain evidence="1 2">R79</strain>
    </source>
</reference>
<dbReference type="SUPFAM" id="SSF54862">
    <property type="entry name" value="4Fe-4S ferredoxins"/>
    <property type="match status" value="1"/>
</dbReference>
<evidence type="ECO:0000313" key="2">
    <source>
        <dbReference type="Proteomes" id="UP000662986"/>
    </source>
</evidence>
<gene>
    <name evidence="1" type="ORF">JWS13_05930</name>
</gene>
<sequence length="71" mass="7542">MKLAVDLNQCENHGQCTFATPSLFSLTDEGLLSFRSTAQDEYVSADLTEADAEAAAAAVDMCPMQAISLRG</sequence>